<dbReference type="PROSITE" id="PS50111">
    <property type="entry name" value="CHEMOTAXIS_TRANSDUC_2"/>
    <property type="match status" value="1"/>
</dbReference>
<feature type="transmembrane region" description="Helical" evidence="10">
    <location>
        <begin position="7"/>
        <end position="30"/>
    </location>
</feature>
<evidence type="ECO:0000256" key="1">
    <source>
        <dbReference type="ARBA" id="ARBA00004651"/>
    </source>
</evidence>
<evidence type="ECO:0000256" key="6">
    <source>
        <dbReference type="ARBA" id="ARBA00023136"/>
    </source>
</evidence>
<evidence type="ECO:0000256" key="9">
    <source>
        <dbReference type="PROSITE-ProRule" id="PRU00284"/>
    </source>
</evidence>
<feature type="domain" description="HAMP" evidence="12">
    <location>
        <begin position="334"/>
        <end position="388"/>
    </location>
</feature>
<keyword evidence="2" id="KW-1003">Cell membrane</keyword>
<evidence type="ECO:0000256" key="5">
    <source>
        <dbReference type="ARBA" id="ARBA00022989"/>
    </source>
</evidence>
<evidence type="ECO:0000259" key="11">
    <source>
        <dbReference type="PROSITE" id="PS50111"/>
    </source>
</evidence>
<accession>A0ABV3XB30</accession>
<evidence type="ECO:0000256" key="2">
    <source>
        <dbReference type="ARBA" id="ARBA00022475"/>
    </source>
</evidence>
<keyword evidence="3" id="KW-0145">Chemotaxis</keyword>
<sequence>MSVKTRLVVSIVTVLTVALGGLVAVIATLATGQAQRDGLRNATAVAVEQARHVEADLGRQRSTAESLAQALAAQTEGRRGDRAYADALQARLLAADPALVGVWTAFEPQAFDGSDTTFAGRAGTDASGRYVPYWYRDGDAIAVTALVDYETPGAGDYYLLPRDTGRSVAIEPYLYEVAGEQILLTSLSTPVTVGGRAIGVAGVDMPLATIQEQVSAIRPYDVGRAMLVSSQGLVVGSNRPGDEAGSAAAGQVAQIAAAAVESGETVQRTLDGDQGRTVHVAAPIEVGAGQHWAVLVEIPESAILADAHALRTTILVGALVTLLLAAGATFLVARRVVAPLDALRSRIAEIADGDGDLTARVDETRTDEIGRLGAAFNRFVAKVAETVTGIGRASGSLVELSAGMSGVSGRLAGSVEQTSAQAQQVSAVAEQLSRNVQTVAAGAEEMGVSIREIASNASEAARIAGEAVSVAQSTKQTVAKLGDSSRAIGEVVRVITGIAEQTNLLALNATIEAARAGEAGKGFAVVATEVKDLAQETAKATEDITRRIQAIQGDTDSAVAAIARIDEVVTRISDYQTTIASAVEEQTATTSEMSRGVTEAAQGTGSIADAVVTVSAVSTETEQDALQARSAADGVAEVTAELSRLVSQFKV</sequence>
<dbReference type="Pfam" id="PF00015">
    <property type="entry name" value="MCPsignal"/>
    <property type="match status" value="1"/>
</dbReference>
<dbReference type="CDD" id="cd06225">
    <property type="entry name" value="HAMP"/>
    <property type="match status" value="1"/>
</dbReference>
<feature type="domain" description="Methyl-accepting transducer" evidence="11">
    <location>
        <begin position="407"/>
        <end position="639"/>
    </location>
</feature>
<dbReference type="CDD" id="cd12913">
    <property type="entry name" value="PDC1_MCP_like"/>
    <property type="match status" value="1"/>
</dbReference>
<dbReference type="Proteomes" id="UP001560045">
    <property type="component" value="Unassembled WGS sequence"/>
</dbReference>
<dbReference type="PANTHER" id="PTHR32089">
    <property type="entry name" value="METHYL-ACCEPTING CHEMOTAXIS PROTEIN MCPB"/>
    <property type="match status" value="1"/>
</dbReference>
<dbReference type="InterPro" id="IPR003660">
    <property type="entry name" value="HAMP_dom"/>
</dbReference>
<evidence type="ECO:0000256" key="7">
    <source>
        <dbReference type="ARBA" id="ARBA00023224"/>
    </source>
</evidence>
<comment type="caution">
    <text evidence="13">The sequence shown here is derived from an EMBL/GenBank/DDBJ whole genome shotgun (WGS) entry which is preliminary data.</text>
</comment>
<evidence type="ECO:0000256" key="4">
    <source>
        <dbReference type="ARBA" id="ARBA00022692"/>
    </source>
</evidence>
<organism evidence="13 14">
    <name type="scientific">Geodermatophilus maliterrae</name>
    <dbReference type="NCBI Taxonomy" id="3162531"/>
    <lineage>
        <taxon>Bacteria</taxon>
        <taxon>Bacillati</taxon>
        <taxon>Actinomycetota</taxon>
        <taxon>Actinomycetes</taxon>
        <taxon>Geodermatophilales</taxon>
        <taxon>Geodermatophilaceae</taxon>
        <taxon>Geodermatophilus</taxon>
    </lineage>
</organism>
<keyword evidence="5 10" id="KW-1133">Transmembrane helix</keyword>
<dbReference type="Pfam" id="PF02743">
    <property type="entry name" value="dCache_1"/>
    <property type="match status" value="1"/>
</dbReference>
<evidence type="ECO:0000259" key="12">
    <source>
        <dbReference type="PROSITE" id="PS50885"/>
    </source>
</evidence>
<dbReference type="SUPFAM" id="SSF58104">
    <property type="entry name" value="Methyl-accepting chemotaxis protein (MCP) signaling domain"/>
    <property type="match status" value="1"/>
</dbReference>
<evidence type="ECO:0000256" key="8">
    <source>
        <dbReference type="ARBA" id="ARBA00029447"/>
    </source>
</evidence>
<reference evidence="13 14" key="1">
    <citation type="submission" date="2024-06" db="EMBL/GenBank/DDBJ databases">
        <title>Draft genome sequence of Geodermatophilus badlandi, a novel member of the Geodermatophilaceae isolated from badland sedimentary rocks in the Red desert, Wyoming, USA.</title>
        <authorList>
            <person name="Ben Tekaya S."/>
            <person name="Nouioui I."/>
            <person name="Flores G.M."/>
            <person name="Shaal M.N."/>
            <person name="Bredoire F."/>
            <person name="Basile F."/>
            <person name="Van Diepen L."/>
            <person name="Ward N.L."/>
        </authorList>
    </citation>
    <scope>NUCLEOTIDE SEQUENCE [LARGE SCALE GENOMIC DNA]</scope>
    <source>
        <strain evidence="13 14">WL48A</strain>
    </source>
</reference>
<proteinExistence type="inferred from homology"/>
<evidence type="ECO:0000313" key="13">
    <source>
        <dbReference type="EMBL" id="MEX5717758.1"/>
    </source>
</evidence>
<dbReference type="Pfam" id="PF00672">
    <property type="entry name" value="HAMP"/>
    <property type="match status" value="1"/>
</dbReference>
<dbReference type="EMBL" id="JBFNXQ010000009">
    <property type="protein sequence ID" value="MEX5717758.1"/>
    <property type="molecule type" value="Genomic_DNA"/>
</dbReference>
<evidence type="ECO:0000256" key="3">
    <source>
        <dbReference type="ARBA" id="ARBA00022500"/>
    </source>
</evidence>
<gene>
    <name evidence="13" type="ORF">ABQ292_05165</name>
</gene>
<name>A0ABV3XB30_9ACTN</name>
<dbReference type="Gene3D" id="1.10.287.950">
    <property type="entry name" value="Methyl-accepting chemotaxis protein"/>
    <property type="match status" value="1"/>
</dbReference>
<evidence type="ECO:0000256" key="10">
    <source>
        <dbReference type="SAM" id="Phobius"/>
    </source>
</evidence>
<comment type="similarity">
    <text evidence="8">Belongs to the methyl-accepting chemotaxis (MCP) protein family.</text>
</comment>
<evidence type="ECO:0000313" key="14">
    <source>
        <dbReference type="Proteomes" id="UP001560045"/>
    </source>
</evidence>
<keyword evidence="6 10" id="KW-0472">Membrane</keyword>
<dbReference type="InterPro" id="IPR033479">
    <property type="entry name" value="dCache_1"/>
</dbReference>
<dbReference type="InterPro" id="IPR004089">
    <property type="entry name" value="MCPsignal_dom"/>
</dbReference>
<keyword evidence="14" id="KW-1185">Reference proteome</keyword>
<dbReference type="SMART" id="SM00283">
    <property type="entry name" value="MA"/>
    <property type="match status" value="1"/>
</dbReference>
<dbReference type="RefSeq" id="WP_369203925.1">
    <property type="nucleotide sequence ID" value="NZ_JBFNXQ010000009.1"/>
</dbReference>
<comment type="subcellular location">
    <subcellularLocation>
        <location evidence="1">Cell membrane</location>
        <topology evidence="1">Multi-pass membrane protein</topology>
    </subcellularLocation>
</comment>
<dbReference type="PROSITE" id="PS50885">
    <property type="entry name" value="HAMP"/>
    <property type="match status" value="1"/>
</dbReference>
<keyword evidence="7 9" id="KW-0807">Transducer</keyword>
<protein>
    <submittedName>
        <fullName evidence="13">Methyl-accepting chemotaxis protein</fullName>
    </submittedName>
</protein>
<dbReference type="Gene3D" id="3.30.450.20">
    <property type="entry name" value="PAS domain"/>
    <property type="match status" value="2"/>
</dbReference>
<dbReference type="PANTHER" id="PTHR32089:SF112">
    <property type="entry name" value="LYSOZYME-LIKE PROTEIN-RELATED"/>
    <property type="match status" value="1"/>
</dbReference>
<dbReference type="SMART" id="SM00304">
    <property type="entry name" value="HAMP"/>
    <property type="match status" value="1"/>
</dbReference>
<keyword evidence="4 10" id="KW-0812">Transmembrane</keyword>